<feature type="transmembrane region" description="Helical" evidence="7">
    <location>
        <begin position="32"/>
        <end position="55"/>
    </location>
</feature>
<evidence type="ECO:0000256" key="1">
    <source>
        <dbReference type="ARBA" id="ARBA00004651"/>
    </source>
</evidence>
<name>A0ABV5YL16_9ACTN</name>
<feature type="transmembrane region" description="Helical" evidence="7">
    <location>
        <begin position="178"/>
        <end position="200"/>
    </location>
</feature>
<evidence type="ECO:0000259" key="8">
    <source>
        <dbReference type="Pfam" id="PF05231"/>
    </source>
</evidence>
<sequence>MSTPLSRRYRWDRRRLGEGAPAGPRGRSGGRFALAVFVRVLITGAAYAAAAEAGLQLAAPHGHIFSLWLPIGVAVVALLLFGPWTAPGIALAAFAVNLPLGPSVPAVALIAAGNTLAPLCAYLLLRRSAFHLELDRLRDAVALIFLAAFGGMLVSATVGSTALLVGGATTPGEYWQSWSAWWIGDAMGVLVGVPFLLVLWKPRLRAVGTARWLELAMVFAVTAGVATAVTSAPYALLFLMFPPLIWAALRFGHTGAAPCVVIVAMAATVAAANGYGPFTFYGPLGRLFILQAFNCATAVTALLLAAMVSERDNARQEIDRVAADLTRMTDDLEHGQRNLKGMVLDLVRAQRPPGERDRRPPA</sequence>
<dbReference type="RefSeq" id="WP_378206555.1">
    <property type="nucleotide sequence ID" value="NZ_JBHLZP010000192.1"/>
</dbReference>
<keyword evidence="5 7" id="KW-0472">Membrane</keyword>
<feature type="transmembrane region" description="Helical" evidence="7">
    <location>
        <begin position="212"/>
        <end position="235"/>
    </location>
</feature>
<keyword evidence="3 7" id="KW-0812">Transmembrane</keyword>
<feature type="transmembrane region" description="Helical" evidence="7">
    <location>
        <begin position="287"/>
        <end position="308"/>
    </location>
</feature>
<proteinExistence type="predicted"/>
<dbReference type="Proteomes" id="UP001589627">
    <property type="component" value="Unassembled WGS sequence"/>
</dbReference>
<evidence type="ECO:0000256" key="3">
    <source>
        <dbReference type="ARBA" id="ARBA00022692"/>
    </source>
</evidence>
<feature type="transmembrane region" description="Helical" evidence="7">
    <location>
        <begin position="67"/>
        <end position="86"/>
    </location>
</feature>
<evidence type="ECO:0000256" key="7">
    <source>
        <dbReference type="SAM" id="Phobius"/>
    </source>
</evidence>
<keyword evidence="2" id="KW-1003">Cell membrane</keyword>
<gene>
    <name evidence="9" type="ORF">ACFFNX_24305</name>
</gene>
<evidence type="ECO:0000256" key="5">
    <source>
        <dbReference type="ARBA" id="ARBA00023136"/>
    </source>
</evidence>
<feature type="transmembrane region" description="Helical" evidence="7">
    <location>
        <begin position="137"/>
        <end position="158"/>
    </location>
</feature>
<evidence type="ECO:0000313" key="10">
    <source>
        <dbReference type="Proteomes" id="UP001589627"/>
    </source>
</evidence>
<feature type="transmembrane region" description="Helical" evidence="7">
    <location>
        <begin position="106"/>
        <end position="125"/>
    </location>
</feature>
<evidence type="ECO:0000256" key="4">
    <source>
        <dbReference type="ARBA" id="ARBA00022989"/>
    </source>
</evidence>
<keyword evidence="10" id="KW-1185">Reference proteome</keyword>
<organism evidence="9 10">
    <name type="scientific">Actinoallomurus acaciae</name>
    <dbReference type="NCBI Taxonomy" id="502577"/>
    <lineage>
        <taxon>Bacteria</taxon>
        <taxon>Bacillati</taxon>
        <taxon>Actinomycetota</taxon>
        <taxon>Actinomycetes</taxon>
        <taxon>Streptosporangiales</taxon>
        <taxon>Thermomonosporaceae</taxon>
        <taxon>Actinoallomurus</taxon>
    </lineage>
</organism>
<dbReference type="InterPro" id="IPR007895">
    <property type="entry name" value="MASE1"/>
</dbReference>
<reference evidence="9 10" key="1">
    <citation type="submission" date="2024-09" db="EMBL/GenBank/DDBJ databases">
        <authorList>
            <person name="Sun Q."/>
            <person name="Mori K."/>
        </authorList>
    </citation>
    <scope>NUCLEOTIDE SEQUENCE [LARGE SCALE GENOMIC DNA]</scope>
    <source>
        <strain evidence="9 10">TBRC 0563</strain>
    </source>
</reference>
<keyword evidence="6" id="KW-0175">Coiled coil</keyword>
<evidence type="ECO:0000256" key="6">
    <source>
        <dbReference type="SAM" id="Coils"/>
    </source>
</evidence>
<dbReference type="Pfam" id="PF05231">
    <property type="entry name" value="MASE1"/>
    <property type="match status" value="1"/>
</dbReference>
<feature type="coiled-coil region" evidence="6">
    <location>
        <begin position="304"/>
        <end position="331"/>
    </location>
</feature>
<evidence type="ECO:0000256" key="2">
    <source>
        <dbReference type="ARBA" id="ARBA00022475"/>
    </source>
</evidence>
<comment type="caution">
    <text evidence="9">The sequence shown here is derived from an EMBL/GenBank/DDBJ whole genome shotgun (WGS) entry which is preliminary data.</text>
</comment>
<evidence type="ECO:0000313" key="9">
    <source>
        <dbReference type="EMBL" id="MFB9835308.1"/>
    </source>
</evidence>
<dbReference type="EMBL" id="JBHLZP010000192">
    <property type="protein sequence ID" value="MFB9835308.1"/>
    <property type="molecule type" value="Genomic_DNA"/>
</dbReference>
<protein>
    <submittedName>
        <fullName evidence="9">MASE1 domain-containing protein</fullName>
    </submittedName>
</protein>
<accession>A0ABV5YL16</accession>
<feature type="domain" description="MASE1" evidence="8">
    <location>
        <begin position="41"/>
        <end position="311"/>
    </location>
</feature>
<feature type="transmembrane region" description="Helical" evidence="7">
    <location>
        <begin position="255"/>
        <end position="275"/>
    </location>
</feature>
<keyword evidence="4 7" id="KW-1133">Transmembrane helix</keyword>
<comment type="subcellular location">
    <subcellularLocation>
        <location evidence="1">Cell membrane</location>
        <topology evidence="1">Multi-pass membrane protein</topology>
    </subcellularLocation>
</comment>